<gene>
    <name evidence="3" type="ORF">ACFFJ8_08315</name>
</gene>
<dbReference type="Proteomes" id="UP001589818">
    <property type="component" value="Unassembled WGS sequence"/>
</dbReference>
<evidence type="ECO:0000313" key="3">
    <source>
        <dbReference type="EMBL" id="MFC0391376.1"/>
    </source>
</evidence>
<dbReference type="EMBL" id="JBHLVF010000010">
    <property type="protein sequence ID" value="MFC0391376.1"/>
    <property type="molecule type" value="Genomic_DNA"/>
</dbReference>
<feature type="coiled-coil region" evidence="1">
    <location>
        <begin position="27"/>
        <end position="71"/>
    </location>
</feature>
<sequence length="178" mass="20279">MQRDGGFTGIEKAAQLIAQAKRSVGNRTAVEEAKSDLRRLIEEYERVTSMLEEIETDIEALLSEIPMAQQLRTIKGLRKIFTAAILAGTGDLRQYARGRQVLRKAGLNLAESTSGKRKGRIILSKRGDSALRKYLYLATVQLVWNNPVFRHLHKHNVQERKMKKQQSIFKLMGKLLVY</sequence>
<accession>A0ABV6J6I1</accession>
<keyword evidence="4" id="KW-1185">Reference proteome</keyword>
<dbReference type="PANTHER" id="PTHR33055">
    <property type="entry name" value="TRANSPOSASE FOR INSERTION SEQUENCE ELEMENT IS1111A"/>
    <property type="match status" value="1"/>
</dbReference>
<proteinExistence type="predicted"/>
<feature type="domain" description="Transposase IS116/IS110/IS902 C-terminal" evidence="2">
    <location>
        <begin position="69"/>
        <end position="153"/>
    </location>
</feature>
<protein>
    <submittedName>
        <fullName evidence="3">Transposase</fullName>
    </submittedName>
</protein>
<evidence type="ECO:0000259" key="2">
    <source>
        <dbReference type="Pfam" id="PF02371"/>
    </source>
</evidence>
<reference evidence="3 4" key="1">
    <citation type="submission" date="2024-09" db="EMBL/GenBank/DDBJ databases">
        <authorList>
            <person name="Sun Q."/>
            <person name="Mori K."/>
        </authorList>
    </citation>
    <scope>NUCLEOTIDE SEQUENCE [LARGE SCALE GENOMIC DNA]</scope>
    <source>
        <strain evidence="3 4">CCM 4839</strain>
    </source>
</reference>
<comment type="caution">
    <text evidence="3">The sequence shown here is derived from an EMBL/GenBank/DDBJ whole genome shotgun (WGS) entry which is preliminary data.</text>
</comment>
<evidence type="ECO:0000256" key="1">
    <source>
        <dbReference type="SAM" id="Coils"/>
    </source>
</evidence>
<dbReference type="PANTHER" id="PTHR33055:SF13">
    <property type="entry name" value="TRANSPOSASE"/>
    <property type="match status" value="1"/>
</dbReference>
<dbReference type="InterPro" id="IPR047650">
    <property type="entry name" value="Transpos_IS110"/>
</dbReference>
<organism evidence="3 4">
    <name type="scientific">Paenibacillus mendelii</name>
    <dbReference type="NCBI Taxonomy" id="206163"/>
    <lineage>
        <taxon>Bacteria</taxon>
        <taxon>Bacillati</taxon>
        <taxon>Bacillota</taxon>
        <taxon>Bacilli</taxon>
        <taxon>Bacillales</taxon>
        <taxon>Paenibacillaceae</taxon>
        <taxon>Paenibacillus</taxon>
    </lineage>
</organism>
<dbReference type="RefSeq" id="WP_256555248.1">
    <property type="nucleotide sequence ID" value="NZ_JANHOF010000004.1"/>
</dbReference>
<evidence type="ECO:0000313" key="4">
    <source>
        <dbReference type="Proteomes" id="UP001589818"/>
    </source>
</evidence>
<dbReference type="Pfam" id="PF02371">
    <property type="entry name" value="Transposase_20"/>
    <property type="match status" value="1"/>
</dbReference>
<dbReference type="InterPro" id="IPR003346">
    <property type="entry name" value="Transposase_20"/>
</dbReference>
<name>A0ABV6J6I1_9BACL</name>
<keyword evidence="1" id="KW-0175">Coiled coil</keyword>